<organism evidence="1 2">
    <name type="scientific">Legionella maioricensis</name>
    <dbReference type="NCBI Taxonomy" id="2896528"/>
    <lineage>
        <taxon>Bacteria</taxon>
        <taxon>Pseudomonadati</taxon>
        <taxon>Pseudomonadota</taxon>
        <taxon>Gammaproteobacteria</taxon>
        <taxon>Legionellales</taxon>
        <taxon>Legionellaceae</taxon>
        <taxon>Legionella</taxon>
    </lineage>
</organism>
<gene>
    <name evidence="1" type="ORF">LOX96_02530</name>
</gene>
<evidence type="ECO:0000313" key="2">
    <source>
        <dbReference type="Proteomes" id="UP001139721"/>
    </source>
</evidence>
<reference evidence="1" key="1">
    <citation type="submission" date="2021-11" db="EMBL/GenBank/DDBJ databases">
        <title>Legionella maioricencis sp. nov., a new species isolated from hot water samples in Mallorca.</title>
        <authorList>
            <person name="Crespi S."/>
            <person name="Drasar V."/>
            <person name="Salva-Serra F."/>
            <person name="Jaen-Luchoro D."/>
            <person name="Pineiro-Iglesias B."/>
            <person name="Aliaga F."/>
            <person name="Fernandez-Juarez V."/>
            <person name="Coll G."/>
            <person name="Moore E.R.B."/>
            <person name="Bennasar-Figueras A."/>
        </authorList>
    </citation>
    <scope>NUCLEOTIDE SEQUENCE</scope>
    <source>
        <strain evidence="1">HCPI-6</strain>
    </source>
</reference>
<evidence type="ECO:0008006" key="3">
    <source>
        <dbReference type="Google" id="ProtNLM"/>
    </source>
</evidence>
<dbReference type="Proteomes" id="UP001139721">
    <property type="component" value="Unassembled WGS sequence"/>
</dbReference>
<comment type="caution">
    <text evidence="1">The sequence shown here is derived from an EMBL/GenBank/DDBJ whole genome shotgun (WGS) entry which is preliminary data.</text>
</comment>
<accession>A0A9X2CY07</accession>
<name>A0A9X2CY07_9GAMM</name>
<dbReference type="AlphaFoldDB" id="A0A9X2CY07"/>
<keyword evidence="2" id="KW-1185">Reference proteome</keyword>
<proteinExistence type="predicted"/>
<evidence type="ECO:0000313" key="1">
    <source>
        <dbReference type="EMBL" id="MCL9682960.1"/>
    </source>
</evidence>
<dbReference type="RefSeq" id="WP_250420250.1">
    <property type="nucleotide sequence ID" value="NZ_JAJKBJ010000002.1"/>
</dbReference>
<sequence length="696" mass="79734">MQEKNERPNPFYFMATSPDGWLPPSLTNTLSVQDFLNDIHSHSQSDIITPEFRKNNPYISYHLCNLGNIPLLRAWHNEDMKAVARELIIAPLSHYEDEMREKGLRQDEINAELKKTTYYLISLALRNSSEGDVRELTKIASELLAATDLRKGFNEGQKDAFKAFERWGCQIARYRKPEELALLSERYLSPQKGPDFISLDQEIAYGERSFKDAEQALKLCTDDKEKPKNKKLDFLNTTPDRQGMRLAVEYLIEQHANISRERGYPNNLMNTVRVDPDCYTPLKGYVWATPIIEEMVHLAKDGSIPDLKAVQENQFEGFGFECLYLYENEIYSVHEFRYTHPNRVNKQYALPALHILHIDKWTHGMVSLEKLWPRLEELHHEVMTFPLDRDDAASLMEFYDKVIETIWLLGNLTPTVRGTGKTVEQWFTMAHLQHGLRTPALQLKNPQLDVLNITLPLSLYKQRFFQYFEPESLPRPIAQMLKKQRSTEQYIEEPETQVKAAMQPSETAEIAETAVRVEEKPIGTVGAVETSETAEIAGTTVRVEEKPIEILERQEITLLRQLLFNFSNHIESLEDTPENSNVLAIAEELKRALTGAIDIYAASRPSKKAQETFITSCTEAIESAKELLGRELDWGNYLTNLLKSLANIVIATTNAIGDTAGFNPRYSLFTPVKSPLIPEVEEIETDLNKQFPPANN</sequence>
<dbReference type="EMBL" id="JAJKBJ010000002">
    <property type="protein sequence ID" value="MCL9682960.1"/>
    <property type="molecule type" value="Genomic_DNA"/>
</dbReference>
<protein>
    <recommendedName>
        <fullName evidence="3">Substrate of the Dot/Icm secretion system</fullName>
    </recommendedName>
</protein>